<dbReference type="InterPro" id="IPR009022">
    <property type="entry name" value="EFG_III"/>
</dbReference>
<evidence type="ECO:0000313" key="4">
    <source>
        <dbReference type="EMBL" id="MBJ7600244.1"/>
    </source>
</evidence>
<dbReference type="InterPro" id="IPR000640">
    <property type="entry name" value="EFG_V-like"/>
</dbReference>
<evidence type="ECO:0000313" key="5">
    <source>
        <dbReference type="Proteomes" id="UP000612893"/>
    </source>
</evidence>
<dbReference type="SMART" id="SM00889">
    <property type="entry name" value="EFG_IV"/>
    <property type="match status" value="1"/>
</dbReference>
<dbReference type="NCBIfam" id="NF009379">
    <property type="entry name" value="PRK12740.1-3"/>
    <property type="match status" value="1"/>
</dbReference>
<dbReference type="RefSeq" id="WP_338204001.1">
    <property type="nucleotide sequence ID" value="NZ_JAEKNR010000196.1"/>
</dbReference>
<dbReference type="Gene3D" id="3.30.230.10">
    <property type="match status" value="1"/>
</dbReference>
<keyword evidence="2" id="KW-0342">GTP-binding</keyword>
<accession>A0A934NAX7</accession>
<dbReference type="CDD" id="cd03713">
    <property type="entry name" value="EFG_mtEFG_C"/>
    <property type="match status" value="1"/>
</dbReference>
<dbReference type="InterPro" id="IPR047872">
    <property type="entry name" value="EFG_IV"/>
</dbReference>
<dbReference type="NCBIfam" id="NF009381">
    <property type="entry name" value="PRK12740.1-5"/>
    <property type="match status" value="1"/>
</dbReference>
<dbReference type="SUPFAM" id="SSF54980">
    <property type="entry name" value="EF-G C-terminal domain-like"/>
    <property type="match status" value="2"/>
</dbReference>
<evidence type="ECO:0000256" key="2">
    <source>
        <dbReference type="ARBA" id="ARBA00023134"/>
    </source>
</evidence>
<dbReference type="CDD" id="cd16262">
    <property type="entry name" value="EFG_III"/>
    <property type="match status" value="1"/>
</dbReference>
<dbReference type="PRINTS" id="PR00315">
    <property type="entry name" value="ELONGATNFCT"/>
</dbReference>
<dbReference type="Gene3D" id="3.30.70.240">
    <property type="match status" value="1"/>
</dbReference>
<dbReference type="FunFam" id="3.30.230.10:FF:000003">
    <property type="entry name" value="Elongation factor G"/>
    <property type="match status" value="1"/>
</dbReference>
<dbReference type="SMART" id="SM00838">
    <property type="entry name" value="EFG_C"/>
    <property type="match status" value="1"/>
</dbReference>
<dbReference type="SUPFAM" id="SSF50447">
    <property type="entry name" value="Translation proteins"/>
    <property type="match status" value="1"/>
</dbReference>
<dbReference type="GO" id="GO:0003746">
    <property type="term" value="F:translation elongation factor activity"/>
    <property type="evidence" value="ECO:0007669"/>
    <property type="project" value="UniProtKB-KW"/>
</dbReference>
<dbReference type="InterPro" id="IPR035647">
    <property type="entry name" value="EFG_III/V"/>
</dbReference>
<dbReference type="CDD" id="cd01434">
    <property type="entry name" value="EFG_mtEFG1_IV"/>
    <property type="match status" value="1"/>
</dbReference>
<dbReference type="InterPro" id="IPR041095">
    <property type="entry name" value="EFG_II"/>
</dbReference>
<gene>
    <name evidence="4" type="ORF">JF922_19495</name>
</gene>
<dbReference type="CDD" id="cd04170">
    <property type="entry name" value="EF-G_bact"/>
    <property type="match status" value="1"/>
</dbReference>
<feature type="domain" description="Tr-type G" evidence="3">
    <location>
        <begin position="7"/>
        <end position="279"/>
    </location>
</feature>
<organism evidence="4 5">
    <name type="scientific">Candidatus Nephthysia bennettiae</name>
    <dbReference type="NCBI Taxonomy" id="3127016"/>
    <lineage>
        <taxon>Bacteria</taxon>
        <taxon>Bacillati</taxon>
        <taxon>Candidatus Dormiibacterota</taxon>
        <taxon>Candidatus Dormibacteria</taxon>
        <taxon>Candidatus Dormibacterales</taxon>
        <taxon>Candidatus Dormibacteraceae</taxon>
        <taxon>Candidatus Nephthysia</taxon>
    </lineage>
</organism>
<evidence type="ECO:0000259" key="3">
    <source>
        <dbReference type="PROSITE" id="PS51722"/>
    </source>
</evidence>
<dbReference type="GO" id="GO:0005525">
    <property type="term" value="F:GTP binding"/>
    <property type="evidence" value="ECO:0007669"/>
    <property type="project" value="UniProtKB-KW"/>
</dbReference>
<dbReference type="Gene3D" id="3.30.70.870">
    <property type="entry name" value="Elongation Factor G (Translational Gtpase), domain 3"/>
    <property type="match status" value="1"/>
</dbReference>
<dbReference type="Pfam" id="PF03764">
    <property type="entry name" value="EFG_IV"/>
    <property type="match status" value="1"/>
</dbReference>
<dbReference type="InterPro" id="IPR009000">
    <property type="entry name" value="Transl_B-barrel_sf"/>
</dbReference>
<dbReference type="EMBL" id="JAEKNR010000196">
    <property type="protein sequence ID" value="MBJ7600244.1"/>
    <property type="molecule type" value="Genomic_DNA"/>
</dbReference>
<dbReference type="InterPro" id="IPR020568">
    <property type="entry name" value="Ribosomal_Su5_D2-typ_SF"/>
</dbReference>
<name>A0A934NAX7_9BACT</name>
<sequence length="672" mass="72820">MPRYGPDKIRNVAVLGHSHDGKTTLAEAMLFTAGAQARMGSTDAGSSVLDFEPEEHKRRISINLGLGHLEHEGFKVNLLDSPGFLDFAGQVRSALTAADGALLVVSPNQQLAVGTEVAWQQLGRSQKPRLVVVNKMDKENADFFGALDAMRAQLNPRPVALHVPIGAEASFRGVVDLMRMKAYVASPDGKGGEAPIPDDMRSLVDERREQLVEAAAEGDDTLLEKYLDEGTLSDEEVERGLRAGIAEGKVCPVVCCSASKQLGVRTLIRALCDLLPGPQVDASGPPRSLVFNTYSDPFGRVSYFKVLSGCLKSDQTVPNVTRGINERLGQLFFPQGKEHVNTQEVCAGDIGGATKLQSTLTNDVLGSRDGTVPQVEQPPPAYHLAITPKARGDEDKISHGLARLAEEDPTLRVERNDETRQMIIGGMGDVHLDVILEKLKRKYGAEATTELPRVAYRETIASSARAEGRHVKQSGGHGQYGVCVIEVSPTARGEGFVWEDKIFGGSVPQNYRPSVQKGIVDTMAKGVVAGYTMVDVKVSLVDGKYHTVDSSDMAFQIAGSLAIRKAAAEANPVLLEPVHEVEVRVPERYLGDIMSDLNGKRGRIAGTEPDSGWQVVRAMVPESEMQRLALDLRSITQGRGSFVSHFSHYEDVPAHIARSLIEAYQKEHSGKE</sequence>
<dbReference type="Pfam" id="PF14492">
    <property type="entry name" value="EFG_III"/>
    <property type="match status" value="1"/>
</dbReference>
<protein>
    <submittedName>
        <fullName evidence="4">Elongation factor G</fullName>
    </submittedName>
</protein>
<comment type="caution">
    <text evidence="4">The sequence shown here is derived from an EMBL/GenBank/DDBJ whole genome shotgun (WGS) entry which is preliminary data.</text>
</comment>
<dbReference type="Pfam" id="PF00009">
    <property type="entry name" value="GTP_EFTU"/>
    <property type="match status" value="1"/>
</dbReference>
<dbReference type="InterPro" id="IPR027417">
    <property type="entry name" value="P-loop_NTPase"/>
</dbReference>
<keyword evidence="5" id="KW-1185">Reference proteome</keyword>
<dbReference type="Proteomes" id="UP000612893">
    <property type="component" value="Unassembled WGS sequence"/>
</dbReference>
<dbReference type="InterPro" id="IPR005225">
    <property type="entry name" value="Small_GTP-bd"/>
</dbReference>
<dbReference type="FunFam" id="3.30.70.240:FF:000001">
    <property type="entry name" value="Elongation factor G"/>
    <property type="match status" value="1"/>
</dbReference>
<dbReference type="Gene3D" id="3.40.50.300">
    <property type="entry name" value="P-loop containing nucleotide triphosphate hydrolases"/>
    <property type="match status" value="1"/>
</dbReference>
<dbReference type="SUPFAM" id="SSF54211">
    <property type="entry name" value="Ribosomal protein S5 domain 2-like"/>
    <property type="match status" value="1"/>
</dbReference>
<proteinExistence type="predicted"/>
<dbReference type="InterPro" id="IPR035649">
    <property type="entry name" value="EFG_V"/>
</dbReference>
<evidence type="ECO:0000256" key="1">
    <source>
        <dbReference type="ARBA" id="ARBA00022741"/>
    </source>
</evidence>
<dbReference type="Pfam" id="PF00679">
    <property type="entry name" value="EFG_C"/>
    <property type="match status" value="1"/>
</dbReference>
<dbReference type="PANTHER" id="PTHR43261">
    <property type="entry name" value="TRANSLATION ELONGATION FACTOR G-RELATED"/>
    <property type="match status" value="1"/>
</dbReference>
<reference evidence="4" key="1">
    <citation type="submission" date="2020-10" db="EMBL/GenBank/DDBJ databases">
        <title>Ca. Dormibacterota MAGs.</title>
        <authorList>
            <person name="Montgomery K."/>
        </authorList>
    </citation>
    <scope>NUCLEOTIDE SEQUENCE [LARGE SCALE GENOMIC DNA]</scope>
    <source>
        <strain evidence="4">SC8812_S17_10</strain>
    </source>
</reference>
<dbReference type="InterPro" id="IPR000795">
    <property type="entry name" value="T_Tr_GTP-bd_dom"/>
</dbReference>
<dbReference type="AlphaFoldDB" id="A0A934NAX7"/>
<dbReference type="InterPro" id="IPR005517">
    <property type="entry name" value="Transl_elong_EFG/EF2_IV"/>
</dbReference>
<dbReference type="PROSITE" id="PS51722">
    <property type="entry name" value="G_TR_2"/>
    <property type="match status" value="1"/>
</dbReference>
<dbReference type="NCBIfam" id="TIGR00231">
    <property type="entry name" value="small_GTP"/>
    <property type="match status" value="1"/>
</dbReference>
<dbReference type="Gene3D" id="2.40.30.10">
    <property type="entry name" value="Translation factors"/>
    <property type="match status" value="1"/>
</dbReference>
<dbReference type="SUPFAM" id="SSF52540">
    <property type="entry name" value="P-loop containing nucleoside triphosphate hydrolases"/>
    <property type="match status" value="1"/>
</dbReference>
<keyword evidence="1" id="KW-0547">Nucleotide-binding</keyword>
<keyword evidence="4" id="KW-0648">Protein biosynthesis</keyword>
<dbReference type="InterPro" id="IPR014721">
    <property type="entry name" value="Ribsml_uS5_D2-typ_fold_subgr"/>
</dbReference>
<dbReference type="PANTHER" id="PTHR43261:SF6">
    <property type="entry name" value="ELONGATION FACTOR G-LIKE PROTEIN"/>
    <property type="match status" value="1"/>
</dbReference>
<keyword evidence="4" id="KW-0251">Elongation factor</keyword>